<dbReference type="Proteomes" id="UP000295985">
    <property type="component" value="Unassembled WGS sequence"/>
</dbReference>
<name>A0A2U1UU88_9GAMM</name>
<accession>A0A2U1UU88</accession>
<gene>
    <name evidence="1" type="ORF">DDT54_04415</name>
    <name evidence="2" type="ORF">EH206_12380</name>
</gene>
<dbReference type="Proteomes" id="UP000303847">
    <property type="component" value="Chromosome"/>
</dbReference>
<evidence type="ECO:0000313" key="2">
    <source>
        <dbReference type="EMBL" id="QCR04907.1"/>
    </source>
</evidence>
<evidence type="ECO:0000313" key="3">
    <source>
        <dbReference type="Proteomes" id="UP000295985"/>
    </source>
</evidence>
<evidence type="ECO:0000313" key="4">
    <source>
        <dbReference type="Proteomes" id="UP000303847"/>
    </source>
</evidence>
<reference evidence="1 3" key="1">
    <citation type="submission" date="2018-04" db="EMBL/GenBank/DDBJ databases">
        <title>Brenneria corticis sp.nov.</title>
        <authorList>
            <person name="Li Y."/>
        </authorList>
    </citation>
    <scope>NUCLEOTIDE SEQUENCE [LARGE SCALE GENOMIC DNA]</scope>
    <source>
        <strain evidence="1 3">LMG 2694</strain>
    </source>
</reference>
<dbReference type="EMBL" id="QDKK01000004">
    <property type="protein sequence ID" value="PWC25151.1"/>
    <property type="molecule type" value="Genomic_DNA"/>
</dbReference>
<protein>
    <submittedName>
        <fullName evidence="1">Uncharacterized protein</fullName>
    </submittedName>
</protein>
<dbReference type="AlphaFoldDB" id="A0A2U1UU88"/>
<organism evidence="1 3">
    <name type="scientific">Brenneria nigrifluens DSM 30175 = ATCC 13028</name>
    <dbReference type="NCBI Taxonomy" id="1121120"/>
    <lineage>
        <taxon>Bacteria</taxon>
        <taxon>Pseudomonadati</taxon>
        <taxon>Pseudomonadota</taxon>
        <taxon>Gammaproteobacteria</taxon>
        <taxon>Enterobacterales</taxon>
        <taxon>Pectobacteriaceae</taxon>
        <taxon>Brenneria</taxon>
    </lineage>
</organism>
<dbReference type="EMBL" id="CP034036">
    <property type="protein sequence ID" value="QCR04907.1"/>
    <property type="molecule type" value="Genomic_DNA"/>
</dbReference>
<dbReference type="RefSeq" id="WP_009113098.1">
    <property type="nucleotide sequence ID" value="NZ_CP034036.1"/>
</dbReference>
<evidence type="ECO:0000313" key="1">
    <source>
        <dbReference type="EMBL" id="PWC25151.1"/>
    </source>
</evidence>
<keyword evidence="4" id="KW-1185">Reference proteome</keyword>
<dbReference type="OrthoDB" id="6429967at2"/>
<proteinExistence type="predicted"/>
<sequence length="86" mass="9653">MKKFLEIVGNASTSVELKGRYIGHNVNAVAYVDGDNITIQLESNGSRVRGVSAITMSKEEYEDFRQPQSRKLFVRGIEMFGAEVRL</sequence>
<reference evidence="2 4" key="2">
    <citation type="submission" date="2018-11" db="EMBL/GenBank/DDBJ databases">
        <title>Genome sequences of Brenneria nigrifluens and Brenneria rubrifaciens.</title>
        <authorList>
            <person name="Poret-Peterson A.T."/>
            <person name="McClean A.E."/>
            <person name="Kluepfel D.A."/>
        </authorList>
    </citation>
    <scope>NUCLEOTIDE SEQUENCE [LARGE SCALE GENOMIC DNA]</scope>
    <source>
        <strain evidence="2 4">ATCC 13028</strain>
    </source>
</reference>